<dbReference type="VEuPathDB" id="FungiDB:C8Q69DRAFT_529482"/>
<name>A0A443HP47_BYSSP</name>
<comment type="caution">
    <text evidence="1">The sequence shown here is derived from an EMBL/GenBank/DDBJ whole genome shotgun (WGS) entry which is preliminary data.</text>
</comment>
<gene>
    <name evidence="1" type="ORF">C8Q69DRAFT_529482</name>
</gene>
<organism evidence="1 2">
    <name type="scientific">Byssochlamys spectabilis</name>
    <name type="common">Paecilomyces variotii</name>
    <dbReference type="NCBI Taxonomy" id="264951"/>
    <lineage>
        <taxon>Eukaryota</taxon>
        <taxon>Fungi</taxon>
        <taxon>Dikarya</taxon>
        <taxon>Ascomycota</taxon>
        <taxon>Pezizomycotina</taxon>
        <taxon>Eurotiomycetes</taxon>
        <taxon>Eurotiomycetidae</taxon>
        <taxon>Eurotiales</taxon>
        <taxon>Thermoascaceae</taxon>
        <taxon>Paecilomyces</taxon>
    </lineage>
</organism>
<evidence type="ECO:0000313" key="2">
    <source>
        <dbReference type="Proteomes" id="UP000283841"/>
    </source>
</evidence>
<dbReference type="RefSeq" id="XP_028483240.1">
    <property type="nucleotide sequence ID" value="XM_028633695.1"/>
</dbReference>
<protein>
    <submittedName>
        <fullName evidence="1">Uncharacterized protein</fullName>
    </submittedName>
</protein>
<dbReference type="GeneID" id="39602972"/>
<keyword evidence="2" id="KW-1185">Reference proteome</keyword>
<dbReference type="Proteomes" id="UP000283841">
    <property type="component" value="Unassembled WGS sequence"/>
</dbReference>
<accession>A0A443HP47</accession>
<proteinExistence type="predicted"/>
<dbReference type="AlphaFoldDB" id="A0A443HP47"/>
<dbReference type="EMBL" id="RCNU01000009">
    <property type="protein sequence ID" value="RWQ93595.1"/>
    <property type="molecule type" value="Genomic_DNA"/>
</dbReference>
<sequence>MAISRDAFKKVMEAAVSVREHVYDNFYASHWRWEDDNTNADRDASSFADLAHLLGFSAPETYSNSLTPAFEVHARIIDILKRAVSDIGKSVIMIHYAGHGGLNYVL</sequence>
<reference evidence="1 2" key="1">
    <citation type="journal article" date="2018" name="Front. Microbiol.">
        <title>Genomic and genetic insights into a cosmopolitan fungus, Paecilomyces variotii (Eurotiales).</title>
        <authorList>
            <person name="Urquhart A.S."/>
            <person name="Mondo S.J."/>
            <person name="Makela M.R."/>
            <person name="Hane J.K."/>
            <person name="Wiebenga A."/>
            <person name="He G."/>
            <person name="Mihaltcheva S."/>
            <person name="Pangilinan J."/>
            <person name="Lipzen A."/>
            <person name="Barry K."/>
            <person name="de Vries R.P."/>
            <person name="Grigoriev I.V."/>
            <person name="Idnurm A."/>
        </authorList>
    </citation>
    <scope>NUCLEOTIDE SEQUENCE [LARGE SCALE GENOMIC DNA]</scope>
    <source>
        <strain evidence="1 2">CBS 101075</strain>
    </source>
</reference>
<evidence type="ECO:0000313" key="1">
    <source>
        <dbReference type="EMBL" id="RWQ93595.1"/>
    </source>
</evidence>